<name>A0A8H1LFV2_9ACTN</name>
<feature type="transmembrane region" description="Helical" evidence="1">
    <location>
        <begin position="21"/>
        <end position="52"/>
    </location>
</feature>
<organism evidence="2 3">
    <name type="scientific">Streptomyces albus</name>
    <dbReference type="NCBI Taxonomy" id="1888"/>
    <lineage>
        <taxon>Bacteria</taxon>
        <taxon>Bacillati</taxon>
        <taxon>Actinomycetota</taxon>
        <taxon>Actinomycetes</taxon>
        <taxon>Kitasatosporales</taxon>
        <taxon>Streptomycetaceae</taxon>
        <taxon>Streptomyces</taxon>
    </lineage>
</organism>
<keyword evidence="1" id="KW-0812">Transmembrane</keyword>
<evidence type="ECO:0000256" key="1">
    <source>
        <dbReference type="SAM" id="Phobius"/>
    </source>
</evidence>
<dbReference type="EMBL" id="RCIY01000044">
    <property type="protein sequence ID" value="TGG85517.1"/>
    <property type="molecule type" value="Genomic_DNA"/>
</dbReference>
<proteinExistence type="predicted"/>
<keyword evidence="1" id="KW-1133">Transmembrane helix</keyword>
<comment type="caution">
    <text evidence="2">The sequence shown here is derived from an EMBL/GenBank/DDBJ whole genome shotgun (WGS) entry which is preliminary data.</text>
</comment>
<evidence type="ECO:0000313" key="3">
    <source>
        <dbReference type="Proteomes" id="UP000298111"/>
    </source>
</evidence>
<dbReference type="Proteomes" id="UP000298111">
    <property type="component" value="Unassembled WGS sequence"/>
</dbReference>
<evidence type="ECO:0000313" key="2">
    <source>
        <dbReference type="EMBL" id="TGG85517.1"/>
    </source>
</evidence>
<reference evidence="2 3" key="1">
    <citation type="submission" date="2018-10" db="EMBL/GenBank/DDBJ databases">
        <title>Isolation of pseudouridimycin from Streptomyces albus DSM 40763.</title>
        <authorList>
            <person name="Rosenqvist P."/>
            <person name="Metsae-Ketelae M."/>
            <person name="Virta P."/>
        </authorList>
    </citation>
    <scope>NUCLEOTIDE SEQUENCE [LARGE SCALE GENOMIC DNA]</scope>
    <source>
        <strain evidence="2 3">DSM 40763</strain>
    </source>
</reference>
<protein>
    <submittedName>
        <fullName evidence="2">Uncharacterized protein</fullName>
    </submittedName>
</protein>
<dbReference type="AlphaFoldDB" id="A0A8H1LFV2"/>
<accession>A0A8H1LFV2</accession>
<keyword evidence="1" id="KW-0472">Membrane</keyword>
<gene>
    <name evidence="2" type="ORF">D8771_10085</name>
</gene>
<sequence length="172" mass="17252">MLAASGEFAEPGVSVVPTAQFAGFFVVLVGVGGAGVAFAALVGCAASAMFAVSAESMEFGVFAECGGAFEGSGAFGGGKGFAAFPELSAFGVSVDRSEPVASPGRWGPTVATGPVVSSGSVVERAVGRAGDGWRTRRLILRSASATGRPVNWEVRSLTCRRTRALVSSRAVG</sequence>